<dbReference type="EMBL" id="MLCN01000029">
    <property type="protein sequence ID" value="ONG38725.1"/>
    <property type="molecule type" value="Genomic_DNA"/>
</dbReference>
<dbReference type="GO" id="GO:0043107">
    <property type="term" value="P:type IV pilus-dependent motility"/>
    <property type="evidence" value="ECO:0007669"/>
    <property type="project" value="TreeGrafter"/>
</dbReference>
<evidence type="ECO:0000256" key="8">
    <source>
        <dbReference type="SAM" id="Phobius"/>
    </source>
</evidence>
<dbReference type="NCBIfam" id="TIGR02532">
    <property type="entry name" value="IV_pilin_GFxxxE"/>
    <property type="match status" value="1"/>
</dbReference>
<evidence type="ECO:0000256" key="1">
    <source>
        <dbReference type="ARBA" id="ARBA00004167"/>
    </source>
</evidence>
<evidence type="ECO:0000256" key="2">
    <source>
        <dbReference type="ARBA" id="ARBA00005233"/>
    </source>
</evidence>
<dbReference type="PROSITE" id="PS00409">
    <property type="entry name" value="PROKAR_NTER_METHYL"/>
    <property type="match status" value="1"/>
</dbReference>
<dbReference type="InterPro" id="IPR012902">
    <property type="entry name" value="N_methyl_site"/>
</dbReference>
<dbReference type="Gene3D" id="3.30.700.10">
    <property type="entry name" value="Glycoprotein, Type 4 Pilin"/>
    <property type="match status" value="1"/>
</dbReference>
<evidence type="ECO:0000256" key="3">
    <source>
        <dbReference type="ARBA" id="ARBA00022481"/>
    </source>
</evidence>
<keyword evidence="5 8" id="KW-1133">Transmembrane helix</keyword>
<dbReference type="GO" id="GO:0016020">
    <property type="term" value="C:membrane"/>
    <property type="evidence" value="ECO:0007669"/>
    <property type="project" value="UniProtKB-SubCell"/>
</dbReference>
<evidence type="ECO:0000313" key="9">
    <source>
        <dbReference type="EMBL" id="ONG38725.1"/>
    </source>
</evidence>
<dbReference type="InterPro" id="IPR002416">
    <property type="entry name" value="T2SS_protein-GspH"/>
</dbReference>
<comment type="subcellular location">
    <subcellularLocation>
        <location evidence="1">Membrane</location>
        <topology evidence="1">Single-pass membrane protein</topology>
    </subcellularLocation>
</comment>
<keyword evidence="6 8" id="KW-0472">Membrane</keyword>
<keyword evidence="10" id="KW-1185">Reference proteome</keyword>
<evidence type="ECO:0000256" key="4">
    <source>
        <dbReference type="ARBA" id="ARBA00022692"/>
    </source>
</evidence>
<dbReference type="STRING" id="1907941.BKE30_11185"/>
<comment type="similarity">
    <text evidence="2 7">Belongs to the N-Me-Phe pilin family.</text>
</comment>
<evidence type="ECO:0000256" key="6">
    <source>
        <dbReference type="ARBA" id="ARBA00023136"/>
    </source>
</evidence>
<dbReference type="GO" id="GO:0044096">
    <property type="term" value="C:type IV pilus"/>
    <property type="evidence" value="ECO:0007669"/>
    <property type="project" value="TreeGrafter"/>
</dbReference>
<dbReference type="GO" id="GO:0015627">
    <property type="term" value="C:type II protein secretion system complex"/>
    <property type="evidence" value="ECO:0007669"/>
    <property type="project" value="InterPro"/>
</dbReference>
<dbReference type="InterPro" id="IPR001082">
    <property type="entry name" value="Pilin"/>
</dbReference>
<accession>A0A1S8CUG7</accession>
<dbReference type="PRINTS" id="PR00885">
    <property type="entry name" value="BCTERIALGSPH"/>
</dbReference>
<dbReference type="InterPro" id="IPR045584">
    <property type="entry name" value="Pilin-like"/>
</dbReference>
<keyword evidence="7" id="KW-0281">Fimbrium</keyword>
<dbReference type="Pfam" id="PF00114">
    <property type="entry name" value="Pilin"/>
    <property type="match status" value="1"/>
</dbReference>
<dbReference type="Pfam" id="PF07963">
    <property type="entry name" value="N_methyl"/>
    <property type="match status" value="1"/>
</dbReference>
<evidence type="ECO:0000313" key="10">
    <source>
        <dbReference type="Proteomes" id="UP000192132"/>
    </source>
</evidence>
<organism evidence="9 10">
    <name type="scientific">Alkanindiges hydrocarboniclasticus</name>
    <dbReference type="NCBI Taxonomy" id="1907941"/>
    <lineage>
        <taxon>Bacteria</taxon>
        <taxon>Pseudomonadati</taxon>
        <taxon>Pseudomonadota</taxon>
        <taxon>Gammaproteobacteria</taxon>
        <taxon>Moraxellales</taxon>
        <taxon>Moraxellaceae</taxon>
        <taxon>Alkanindiges</taxon>
    </lineage>
</organism>
<dbReference type="RefSeq" id="WP_076878687.1">
    <property type="nucleotide sequence ID" value="NZ_MLCN01000029.1"/>
</dbReference>
<dbReference type="OrthoDB" id="115249at2"/>
<sequence>MNAQKGFTLIELMIVVAIIGILAAVAIPAYQDYIARAQVAEGPTLLGGLKTRIIDAIGNEGISAGCVIPASAIISVKYVDNIIASPIDTTACAIEATYKTTGIVNDNIAGKKITYTYTISNNAWVCTTDLADRFSPKSCH</sequence>
<dbReference type="SUPFAM" id="SSF54523">
    <property type="entry name" value="Pili subunits"/>
    <property type="match status" value="1"/>
</dbReference>
<comment type="caution">
    <text evidence="9">The sequence shown here is derived from an EMBL/GenBank/DDBJ whole genome shotgun (WGS) entry which is preliminary data.</text>
</comment>
<dbReference type="AlphaFoldDB" id="A0A1S8CUG7"/>
<keyword evidence="4 8" id="KW-0812">Transmembrane</keyword>
<gene>
    <name evidence="9" type="ORF">BKE30_11185</name>
</gene>
<evidence type="ECO:0000256" key="7">
    <source>
        <dbReference type="RuleBase" id="RU000389"/>
    </source>
</evidence>
<reference evidence="9 10" key="1">
    <citation type="submission" date="2016-10" db="EMBL/GenBank/DDBJ databases">
        <title>Draft Genome sequence of Alkanindiges sp. strain H1.</title>
        <authorList>
            <person name="Subhash Y."/>
            <person name="Lee S."/>
        </authorList>
    </citation>
    <scope>NUCLEOTIDE SEQUENCE [LARGE SCALE GENOMIC DNA]</scope>
    <source>
        <strain evidence="9 10">H1</strain>
    </source>
</reference>
<protein>
    <submittedName>
        <fullName evidence="9">Uncharacterized protein</fullName>
    </submittedName>
</protein>
<evidence type="ECO:0000256" key="5">
    <source>
        <dbReference type="ARBA" id="ARBA00022989"/>
    </source>
</evidence>
<dbReference type="Proteomes" id="UP000192132">
    <property type="component" value="Unassembled WGS sequence"/>
</dbReference>
<dbReference type="PANTHER" id="PTHR30093:SF34">
    <property type="entry name" value="PREPILIN PEPTIDASE-DEPENDENT PROTEIN D"/>
    <property type="match status" value="1"/>
</dbReference>
<dbReference type="GO" id="GO:0007155">
    <property type="term" value="P:cell adhesion"/>
    <property type="evidence" value="ECO:0007669"/>
    <property type="project" value="InterPro"/>
</dbReference>
<feature type="transmembrane region" description="Helical" evidence="8">
    <location>
        <begin position="12"/>
        <end position="30"/>
    </location>
</feature>
<dbReference type="GO" id="GO:0015628">
    <property type="term" value="P:protein secretion by the type II secretion system"/>
    <property type="evidence" value="ECO:0007669"/>
    <property type="project" value="InterPro"/>
</dbReference>
<dbReference type="PANTHER" id="PTHR30093">
    <property type="entry name" value="GENERAL SECRETION PATHWAY PROTEIN G"/>
    <property type="match status" value="1"/>
</dbReference>
<keyword evidence="3" id="KW-0488">Methylation</keyword>
<name>A0A1S8CUG7_9GAMM</name>
<proteinExistence type="inferred from homology"/>